<dbReference type="PANTHER" id="PTHR33240">
    <property type="entry name" value="OS08G0508500 PROTEIN"/>
    <property type="match status" value="1"/>
</dbReference>
<sequence length="163" mass="18047">MGTSNAELAQVSTSLTSFSGNIVEPLGEVVLPMSLDSYPRLVTKMVKFLVVDTPSTYNVILGRPSLNFFQAIVSTYHLKLKFPTADSIKEEIGDRRHARACYATSLRKGPNGKHMKQPTKGENLNKEKKTLVTTHIILKEAPTKENNEGEPNETKKGRSMKSV</sequence>
<dbReference type="AlphaFoldDB" id="A0AAW2WFR8"/>
<gene>
    <name evidence="2" type="ORF">Slati_2506800</name>
</gene>
<name>A0AAW2WFR8_9LAMI</name>
<dbReference type="PANTHER" id="PTHR33240:SF15">
    <property type="entry name" value="GAG-PRO-LIKE PROTEIN"/>
    <property type="match status" value="1"/>
</dbReference>
<protein>
    <submittedName>
        <fullName evidence="2">Uncharacterized protein</fullName>
    </submittedName>
</protein>
<organism evidence="2">
    <name type="scientific">Sesamum latifolium</name>
    <dbReference type="NCBI Taxonomy" id="2727402"/>
    <lineage>
        <taxon>Eukaryota</taxon>
        <taxon>Viridiplantae</taxon>
        <taxon>Streptophyta</taxon>
        <taxon>Embryophyta</taxon>
        <taxon>Tracheophyta</taxon>
        <taxon>Spermatophyta</taxon>
        <taxon>Magnoliopsida</taxon>
        <taxon>eudicotyledons</taxon>
        <taxon>Gunneridae</taxon>
        <taxon>Pentapetalae</taxon>
        <taxon>asterids</taxon>
        <taxon>lamiids</taxon>
        <taxon>Lamiales</taxon>
        <taxon>Pedaliaceae</taxon>
        <taxon>Sesamum</taxon>
    </lineage>
</organism>
<accession>A0AAW2WFR8</accession>
<dbReference type="EMBL" id="JACGWN010000008">
    <property type="protein sequence ID" value="KAL0440238.1"/>
    <property type="molecule type" value="Genomic_DNA"/>
</dbReference>
<comment type="caution">
    <text evidence="2">The sequence shown here is derived from an EMBL/GenBank/DDBJ whole genome shotgun (WGS) entry which is preliminary data.</text>
</comment>
<feature type="compositionally biased region" description="Basic and acidic residues" evidence="1">
    <location>
        <begin position="137"/>
        <end position="156"/>
    </location>
</feature>
<evidence type="ECO:0000256" key="1">
    <source>
        <dbReference type="SAM" id="MobiDB-lite"/>
    </source>
</evidence>
<reference evidence="2" key="1">
    <citation type="submission" date="2020-06" db="EMBL/GenBank/DDBJ databases">
        <authorList>
            <person name="Li T."/>
            <person name="Hu X."/>
            <person name="Zhang T."/>
            <person name="Song X."/>
            <person name="Zhang H."/>
            <person name="Dai N."/>
            <person name="Sheng W."/>
            <person name="Hou X."/>
            <person name="Wei L."/>
        </authorList>
    </citation>
    <scope>NUCLEOTIDE SEQUENCE</scope>
    <source>
        <strain evidence="2">KEN1</strain>
        <tissue evidence="2">Leaf</tissue>
    </source>
</reference>
<evidence type="ECO:0000313" key="2">
    <source>
        <dbReference type="EMBL" id="KAL0440238.1"/>
    </source>
</evidence>
<reference evidence="2" key="2">
    <citation type="journal article" date="2024" name="Plant">
        <title>Genomic evolution and insights into agronomic trait innovations of Sesamum species.</title>
        <authorList>
            <person name="Miao H."/>
            <person name="Wang L."/>
            <person name="Qu L."/>
            <person name="Liu H."/>
            <person name="Sun Y."/>
            <person name="Le M."/>
            <person name="Wang Q."/>
            <person name="Wei S."/>
            <person name="Zheng Y."/>
            <person name="Lin W."/>
            <person name="Duan Y."/>
            <person name="Cao H."/>
            <person name="Xiong S."/>
            <person name="Wang X."/>
            <person name="Wei L."/>
            <person name="Li C."/>
            <person name="Ma Q."/>
            <person name="Ju M."/>
            <person name="Zhao R."/>
            <person name="Li G."/>
            <person name="Mu C."/>
            <person name="Tian Q."/>
            <person name="Mei H."/>
            <person name="Zhang T."/>
            <person name="Gao T."/>
            <person name="Zhang H."/>
        </authorList>
    </citation>
    <scope>NUCLEOTIDE SEQUENCE</scope>
    <source>
        <strain evidence="2">KEN1</strain>
    </source>
</reference>
<proteinExistence type="predicted"/>
<feature type="region of interest" description="Disordered" evidence="1">
    <location>
        <begin position="106"/>
        <end position="163"/>
    </location>
</feature>